<keyword evidence="4" id="KW-0408">Iron</keyword>
<dbReference type="GO" id="GO:0009055">
    <property type="term" value="F:electron transfer activity"/>
    <property type="evidence" value="ECO:0007669"/>
    <property type="project" value="TreeGrafter"/>
</dbReference>
<dbReference type="PANTHER" id="PTHR43598">
    <property type="entry name" value="TUNGSTEN-CONTAINING FORMYLMETHANOFURAN DEHYDROGENASE 2 SUBUNIT B"/>
    <property type="match status" value="1"/>
</dbReference>
<feature type="non-terminal residue" evidence="8">
    <location>
        <position position="1"/>
    </location>
</feature>
<evidence type="ECO:0000313" key="8">
    <source>
        <dbReference type="EMBL" id="GAG15991.1"/>
    </source>
</evidence>
<dbReference type="GO" id="GO:0030151">
    <property type="term" value="F:molybdenum ion binding"/>
    <property type="evidence" value="ECO:0007669"/>
    <property type="project" value="TreeGrafter"/>
</dbReference>
<accession>X0WTG0</accession>
<organism evidence="8">
    <name type="scientific">marine sediment metagenome</name>
    <dbReference type="NCBI Taxonomy" id="412755"/>
    <lineage>
        <taxon>unclassified sequences</taxon>
        <taxon>metagenomes</taxon>
        <taxon>ecological metagenomes</taxon>
    </lineage>
</organism>
<dbReference type="SUPFAM" id="SSF53706">
    <property type="entry name" value="Formate dehydrogenase/DMSO reductase, domains 1-3"/>
    <property type="match status" value="1"/>
</dbReference>
<keyword evidence="4" id="KW-0004">4Fe-4S</keyword>
<evidence type="ECO:0000256" key="3">
    <source>
        <dbReference type="ARBA" id="ARBA00010312"/>
    </source>
</evidence>
<comment type="caution">
    <text evidence="8">The sequence shown here is derived from an EMBL/GenBank/DDBJ whole genome shotgun (WGS) entry which is preliminary data.</text>
</comment>
<gene>
    <name evidence="8" type="ORF">S01H1_56117</name>
</gene>
<comment type="cofactor">
    <cofactor evidence="1">
        <name>[4Fe-4S] cluster</name>
        <dbReference type="ChEBI" id="CHEBI:49883"/>
    </cofactor>
</comment>
<comment type="subcellular location">
    <subcellularLocation>
        <location evidence="2">Cell envelope</location>
    </subcellularLocation>
</comment>
<evidence type="ECO:0000256" key="5">
    <source>
        <dbReference type="ARBA" id="ARBA00023002"/>
    </source>
</evidence>
<evidence type="ECO:0000256" key="2">
    <source>
        <dbReference type="ARBA" id="ARBA00004196"/>
    </source>
</evidence>
<protein>
    <recommendedName>
        <fullName evidence="7">Molybdopterin oxidoreductase domain-containing protein</fullName>
    </recommendedName>
</protein>
<dbReference type="GO" id="GO:0016491">
    <property type="term" value="F:oxidoreductase activity"/>
    <property type="evidence" value="ECO:0007669"/>
    <property type="project" value="UniProtKB-KW"/>
</dbReference>
<evidence type="ECO:0000256" key="6">
    <source>
        <dbReference type="SAM" id="MobiDB-lite"/>
    </source>
</evidence>
<dbReference type="Gene3D" id="3.40.228.10">
    <property type="entry name" value="Dimethylsulfoxide Reductase, domain 2"/>
    <property type="match status" value="1"/>
</dbReference>
<evidence type="ECO:0000256" key="4">
    <source>
        <dbReference type="ARBA" id="ARBA00022485"/>
    </source>
</evidence>
<dbReference type="GO" id="GO:0051539">
    <property type="term" value="F:4 iron, 4 sulfur cluster binding"/>
    <property type="evidence" value="ECO:0007669"/>
    <property type="project" value="UniProtKB-KW"/>
</dbReference>
<evidence type="ECO:0000256" key="1">
    <source>
        <dbReference type="ARBA" id="ARBA00001966"/>
    </source>
</evidence>
<sequence length="257" mass="28184">IHVDPRFTRTSANADIYARIRTGTDIAFVGGMIKYLLDDIKAQPANYNLEYIREYTNAAFLVDPGFGFKDGLFSGYDSQNIKYDKSTWRYQVDENGIPKEDKTLQDPRCVFQLLKKHFSRYDADTACKITGTSKDVYLEVCKTFCATGAKGKAGAIVFSSGACQHSHGTQNVRSYGILQLLLGNIGIAGGGLNGIAGAVNGLGCTLQGLVFAWLPGALPVPKTQDQNLDEYLKRVTPPKSNVPKTASPWRSRPNYVI</sequence>
<comment type="similarity">
    <text evidence="3">Belongs to the prokaryotic molybdopterin-containing oxidoreductase family.</text>
</comment>
<keyword evidence="4" id="KW-0479">Metal-binding</keyword>
<dbReference type="AlphaFoldDB" id="X0WTG0"/>
<dbReference type="Pfam" id="PF00384">
    <property type="entry name" value="Molybdopterin"/>
    <property type="match status" value="1"/>
</dbReference>
<dbReference type="EMBL" id="BARS01036515">
    <property type="protein sequence ID" value="GAG15991.1"/>
    <property type="molecule type" value="Genomic_DNA"/>
</dbReference>
<dbReference type="GO" id="GO:0030313">
    <property type="term" value="C:cell envelope"/>
    <property type="evidence" value="ECO:0007669"/>
    <property type="project" value="UniProtKB-SubCell"/>
</dbReference>
<dbReference type="InterPro" id="IPR006656">
    <property type="entry name" value="Mopterin_OxRdtase"/>
</dbReference>
<evidence type="ECO:0000259" key="7">
    <source>
        <dbReference type="Pfam" id="PF00384"/>
    </source>
</evidence>
<proteinExistence type="inferred from homology"/>
<keyword evidence="4" id="KW-0411">Iron-sulfur</keyword>
<name>X0WTG0_9ZZZZ</name>
<feature type="non-terminal residue" evidence="8">
    <location>
        <position position="257"/>
    </location>
</feature>
<feature type="domain" description="Molybdopterin oxidoreductase" evidence="7">
    <location>
        <begin position="130"/>
        <end position="198"/>
    </location>
</feature>
<reference evidence="8" key="1">
    <citation type="journal article" date="2014" name="Front. Microbiol.">
        <title>High frequency of phylogenetically diverse reductive dehalogenase-homologous genes in deep subseafloor sedimentary metagenomes.</title>
        <authorList>
            <person name="Kawai M."/>
            <person name="Futagami T."/>
            <person name="Toyoda A."/>
            <person name="Takaki Y."/>
            <person name="Nishi S."/>
            <person name="Hori S."/>
            <person name="Arai W."/>
            <person name="Tsubouchi T."/>
            <person name="Morono Y."/>
            <person name="Uchiyama I."/>
            <person name="Ito T."/>
            <person name="Fujiyama A."/>
            <person name="Inagaki F."/>
            <person name="Takami H."/>
        </authorList>
    </citation>
    <scope>NUCLEOTIDE SEQUENCE</scope>
    <source>
        <strain evidence="8">Expedition CK06-06</strain>
    </source>
</reference>
<dbReference type="GO" id="GO:0009061">
    <property type="term" value="P:anaerobic respiration"/>
    <property type="evidence" value="ECO:0007669"/>
    <property type="project" value="TreeGrafter"/>
</dbReference>
<dbReference type="PANTHER" id="PTHR43598:SF1">
    <property type="entry name" value="FORMATE DEHYDROGENASE-O MAJOR SUBUNIT"/>
    <property type="match status" value="1"/>
</dbReference>
<feature type="region of interest" description="Disordered" evidence="6">
    <location>
        <begin position="237"/>
        <end position="257"/>
    </location>
</feature>
<keyword evidence="5" id="KW-0560">Oxidoreductase</keyword>